<feature type="signal peptide" evidence="1">
    <location>
        <begin position="1"/>
        <end position="20"/>
    </location>
</feature>
<protein>
    <recommendedName>
        <fullName evidence="4">Aspartyl protease</fullName>
    </recommendedName>
</protein>
<name>A0ABX1HFG3_9BACT</name>
<dbReference type="Gene3D" id="2.40.70.10">
    <property type="entry name" value="Acid Proteases"/>
    <property type="match status" value="2"/>
</dbReference>
<dbReference type="InterPro" id="IPR021109">
    <property type="entry name" value="Peptidase_aspartic_dom_sf"/>
</dbReference>
<evidence type="ECO:0008006" key="4">
    <source>
        <dbReference type="Google" id="ProtNLM"/>
    </source>
</evidence>
<sequence>MKKLFLTCCFCLNFLAAALAQEATGVAPLDQLVAAINAKSVEPLQPYLTPETRLGSLPPAYTARVLAQLIPQFGPLEGFRVVRQTTEGANTRYVCAITRKGTEKEYDFLLTPTGTFAELNLAQASLKKIDTAFKPEDLTTPPSLDVPVRISHDLLLVEAEADGRRGWFFLDSGAPALMLNKKTFPPAATETTLAVNGAKGVNGAVGGMSYHLTKTFDWSGIRFENKEVATLDLTGLEQQTGVELLGIIGFNLLNQYALTLDYRAQKVLLRKPTTPDALPAPLMRVPFTLRGHLPVVAMTANGQTFQMGIDCGAQNNLLDQQFEAAFANKLRKPEKSTLHGGDGALRTVTSGQLADVRLAGPLPFRNQQTVFSDISQFNQNPDKTLLQGLLGYPLLSQYRTTIDYVNKQLEFRKW</sequence>
<dbReference type="SUPFAM" id="SSF50630">
    <property type="entry name" value="Acid proteases"/>
    <property type="match status" value="1"/>
</dbReference>
<dbReference type="Proteomes" id="UP000717634">
    <property type="component" value="Unassembled WGS sequence"/>
</dbReference>
<evidence type="ECO:0000313" key="2">
    <source>
        <dbReference type="EMBL" id="NKI88984.1"/>
    </source>
</evidence>
<evidence type="ECO:0000256" key="1">
    <source>
        <dbReference type="SAM" id="SignalP"/>
    </source>
</evidence>
<keyword evidence="3" id="KW-1185">Reference proteome</keyword>
<keyword evidence="1" id="KW-0732">Signal</keyword>
<dbReference type="RefSeq" id="WP_168672617.1">
    <property type="nucleotide sequence ID" value="NZ_JAAVTK010000003.1"/>
</dbReference>
<accession>A0ABX1HFG3</accession>
<gene>
    <name evidence="2" type="ORF">HBN54_001577</name>
</gene>
<comment type="caution">
    <text evidence="2">The sequence shown here is derived from an EMBL/GenBank/DDBJ whole genome shotgun (WGS) entry which is preliminary data.</text>
</comment>
<feature type="chain" id="PRO_5047150782" description="Aspartyl protease" evidence="1">
    <location>
        <begin position="21"/>
        <end position="414"/>
    </location>
</feature>
<organism evidence="2 3">
    <name type="scientific">Hymenobacter artigasi</name>
    <dbReference type="NCBI Taxonomy" id="2719616"/>
    <lineage>
        <taxon>Bacteria</taxon>
        <taxon>Pseudomonadati</taxon>
        <taxon>Bacteroidota</taxon>
        <taxon>Cytophagia</taxon>
        <taxon>Cytophagales</taxon>
        <taxon>Hymenobacteraceae</taxon>
        <taxon>Hymenobacter</taxon>
    </lineage>
</organism>
<reference evidence="2 3" key="1">
    <citation type="submission" date="2020-03" db="EMBL/GenBank/DDBJ databases">
        <title>Genomic Encyclopedia of Type Strains, Phase IV (KMG-V): Genome sequencing to study the core and pangenomes of soil and plant-associated prokaryotes.</title>
        <authorList>
            <person name="Whitman W."/>
        </authorList>
    </citation>
    <scope>NUCLEOTIDE SEQUENCE [LARGE SCALE GENOMIC DNA]</scope>
    <source>
        <strain evidence="2 3">1B</strain>
    </source>
</reference>
<dbReference type="EMBL" id="JAAVTK010000003">
    <property type="protein sequence ID" value="NKI88984.1"/>
    <property type="molecule type" value="Genomic_DNA"/>
</dbReference>
<evidence type="ECO:0000313" key="3">
    <source>
        <dbReference type="Proteomes" id="UP000717634"/>
    </source>
</evidence>
<dbReference type="Pfam" id="PF13650">
    <property type="entry name" value="Asp_protease_2"/>
    <property type="match status" value="1"/>
</dbReference>
<proteinExistence type="predicted"/>